<organism evidence="3 4">
    <name type="scientific">Streptomyces bacillaris</name>
    <dbReference type="NCBI Taxonomy" id="68179"/>
    <lineage>
        <taxon>Bacteria</taxon>
        <taxon>Bacillati</taxon>
        <taxon>Actinomycetota</taxon>
        <taxon>Actinomycetes</taxon>
        <taxon>Kitasatosporales</taxon>
        <taxon>Streptomycetaceae</taxon>
        <taxon>Streptomyces</taxon>
    </lineage>
</organism>
<evidence type="ECO:0000313" key="4">
    <source>
        <dbReference type="Proteomes" id="UP001598300"/>
    </source>
</evidence>
<feature type="region of interest" description="Disordered" evidence="2">
    <location>
        <begin position="505"/>
        <end position="526"/>
    </location>
</feature>
<dbReference type="SUPFAM" id="SSF56349">
    <property type="entry name" value="DNA breaking-rejoining enzymes"/>
    <property type="match status" value="1"/>
</dbReference>
<gene>
    <name evidence="3" type="ORF">ACFWR3_26725</name>
</gene>
<accession>A0ABW6E0Q6</accession>
<keyword evidence="4" id="KW-1185">Reference proteome</keyword>
<dbReference type="EMBL" id="JBHXPM010000029">
    <property type="protein sequence ID" value="MFD3959655.1"/>
    <property type="molecule type" value="Genomic_DNA"/>
</dbReference>
<dbReference type="InterPro" id="IPR011010">
    <property type="entry name" value="DNA_brk_join_enz"/>
</dbReference>
<dbReference type="RefSeq" id="WP_208623751.1">
    <property type="nucleotide sequence ID" value="NZ_JBHVRE010000034.1"/>
</dbReference>
<reference evidence="3 4" key="1">
    <citation type="submission" date="2024-09" db="EMBL/GenBank/DDBJ databases">
        <title>The Natural Products Discovery Center: Release of the First 8490 Sequenced Strains for Exploring Actinobacteria Biosynthetic Diversity.</title>
        <authorList>
            <person name="Kalkreuter E."/>
            <person name="Kautsar S.A."/>
            <person name="Yang D."/>
            <person name="Bader C.D."/>
            <person name="Teijaro C.N."/>
            <person name="Fluegel L."/>
            <person name="Davis C.M."/>
            <person name="Simpson J.R."/>
            <person name="Lauterbach L."/>
            <person name="Steele A.D."/>
            <person name="Gui C."/>
            <person name="Meng S."/>
            <person name="Li G."/>
            <person name="Viehrig K."/>
            <person name="Ye F."/>
            <person name="Su P."/>
            <person name="Kiefer A.F."/>
            <person name="Nichols A."/>
            <person name="Cepeda A.J."/>
            <person name="Yan W."/>
            <person name="Fan B."/>
            <person name="Jiang Y."/>
            <person name="Adhikari A."/>
            <person name="Zheng C.-J."/>
            <person name="Schuster L."/>
            <person name="Cowan T.M."/>
            <person name="Smanski M.J."/>
            <person name="Chevrette M.G."/>
            <person name="De Carvalho L.P.S."/>
            <person name="Shen B."/>
        </authorList>
    </citation>
    <scope>NUCLEOTIDE SEQUENCE [LARGE SCALE GENOMIC DNA]</scope>
    <source>
        <strain evidence="3 4">NPDC058584</strain>
    </source>
</reference>
<evidence type="ECO:0000256" key="1">
    <source>
        <dbReference type="ARBA" id="ARBA00023172"/>
    </source>
</evidence>
<name>A0ABW6E0Q6_9ACTN</name>
<protein>
    <submittedName>
        <fullName evidence="3">Integrase</fullName>
    </submittedName>
</protein>
<proteinExistence type="predicted"/>
<feature type="region of interest" description="Disordered" evidence="2">
    <location>
        <begin position="163"/>
        <end position="191"/>
    </location>
</feature>
<dbReference type="Gene3D" id="1.10.443.10">
    <property type="entry name" value="Intergrase catalytic core"/>
    <property type="match status" value="1"/>
</dbReference>
<evidence type="ECO:0000256" key="2">
    <source>
        <dbReference type="SAM" id="MobiDB-lite"/>
    </source>
</evidence>
<sequence>MTEALYGPRVLRHGAWSVHYSSRDLPQVESRPWHLRLSPDEWELWLDDLGVPDGTPYLISPVFVYDADLNSYFHQVNLMEGPLNSQKNRASAVCRHLNFLHLSRGGKDWRDATEADHTAYHFWRRQDPKGPRVDGDTWTQEVSHLQQFYVYAKKKLWVPEIPIPQRPSRDANRGEKRGRRRSKAASTGATETVPATYAHDEGGEVMEWLPAQSYRRWRDVGVLGYDREGLPRDNFRGRWASRNGVFSDSTVRTGLRLEEQASRLITEVPTGPGPAGYSKSWLPKAISKRNSARWIYEPASVRRDLTAYATEDRRWVIEEARDAGRYDKIRRPIVIFDPQRPHLAQYSSGINRGDQVDVRLLDPRERRRLLIDTDQGLEPAMFWLGESGMPLALSTWKDMFTEANRRCEEQGLDLYAHAHLLRHTFAVITLEQLQRGHIAALGDMNPAQRLHYQRIFGDPLDWVRRRLGHASILSTLIYLHALQELEMETRMALVPDTWEDPRDTPIMALGDEKPPADLPEEELVSS</sequence>
<evidence type="ECO:0000313" key="3">
    <source>
        <dbReference type="EMBL" id="MFD3959655.1"/>
    </source>
</evidence>
<keyword evidence="1" id="KW-0233">DNA recombination</keyword>
<dbReference type="Proteomes" id="UP001598300">
    <property type="component" value="Unassembled WGS sequence"/>
</dbReference>
<comment type="caution">
    <text evidence="3">The sequence shown here is derived from an EMBL/GenBank/DDBJ whole genome shotgun (WGS) entry which is preliminary data.</text>
</comment>
<dbReference type="InterPro" id="IPR013762">
    <property type="entry name" value="Integrase-like_cat_sf"/>
</dbReference>